<dbReference type="Gene3D" id="3.55.50.30">
    <property type="match status" value="1"/>
</dbReference>
<evidence type="ECO:0000259" key="2">
    <source>
        <dbReference type="Pfam" id="PF04773"/>
    </source>
</evidence>
<feature type="domain" description="FecR protein" evidence="2">
    <location>
        <begin position="145"/>
        <end position="234"/>
    </location>
</feature>
<dbReference type="Proteomes" id="UP001179181">
    <property type="component" value="Unassembled WGS sequence"/>
</dbReference>
<evidence type="ECO:0000313" key="5">
    <source>
        <dbReference type="Proteomes" id="UP001179181"/>
    </source>
</evidence>
<keyword evidence="1" id="KW-0812">Transmembrane</keyword>
<name>A0ABX0UM42_9BACT</name>
<evidence type="ECO:0000256" key="1">
    <source>
        <dbReference type="SAM" id="Phobius"/>
    </source>
</evidence>
<dbReference type="Gene3D" id="2.60.120.1440">
    <property type="match status" value="1"/>
</dbReference>
<accession>A0ABX0UM42</accession>
<dbReference type="InterPro" id="IPR032508">
    <property type="entry name" value="FecR_C"/>
</dbReference>
<keyword evidence="1" id="KW-0472">Membrane</keyword>
<evidence type="ECO:0000259" key="3">
    <source>
        <dbReference type="Pfam" id="PF16344"/>
    </source>
</evidence>
<organism evidence="4 5">
    <name type="scientific">Dyadobacter arcticus</name>
    <dbReference type="NCBI Taxonomy" id="1078754"/>
    <lineage>
        <taxon>Bacteria</taxon>
        <taxon>Pseudomonadati</taxon>
        <taxon>Bacteroidota</taxon>
        <taxon>Cytophagia</taxon>
        <taxon>Cytophagales</taxon>
        <taxon>Spirosomataceae</taxon>
        <taxon>Dyadobacter</taxon>
    </lineage>
</organism>
<feature type="domain" description="Protein FecR C-terminal" evidence="3">
    <location>
        <begin position="293"/>
        <end position="359"/>
    </location>
</feature>
<reference evidence="4 5" key="1">
    <citation type="submission" date="2020-03" db="EMBL/GenBank/DDBJ databases">
        <title>Genomic Encyclopedia of Type Strains, Phase IV (KMG-IV): sequencing the most valuable type-strain genomes for metagenomic binning, comparative biology and taxonomic classification.</title>
        <authorList>
            <person name="Goeker M."/>
        </authorList>
    </citation>
    <scope>NUCLEOTIDE SEQUENCE [LARGE SCALE GENOMIC DNA]</scope>
    <source>
        <strain evidence="4 5">DSM 102865</strain>
    </source>
</reference>
<dbReference type="EMBL" id="JAASQJ010000003">
    <property type="protein sequence ID" value="NIJ54078.1"/>
    <property type="molecule type" value="Genomic_DNA"/>
</dbReference>
<evidence type="ECO:0000313" key="4">
    <source>
        <dbReference type="EMBL" id="NIJ54078.1"/>
    </source>
</evidence>
<comment type="caution">
    <text evidence="4">The sequence shown here is derived from an EMBL/GenBank/DDBJ whole genome shotgun (WGS) entry which is preliminary data.</text>
</comment>
<protein>
    <submittedName>
        <fullName evidence="4">Ferric-dicitrate binding protein FerR (Iron transport regulator)</fullName>
    </submittedName>
</protein>
<keyword evidence="5" id="KW-1185">Reference proteome</keyword>
<dbReference type="PANTHER" id="PTHR30273:SF2">
    <property type="entry name" value="PROTEIN FECR"/>
    <property type="match status" value="1"/>
</dbReference>
<gene>
    <name evidence="4" type="ORF">FHS68_003260</name>
</gene>
<dbReference type="InterPro" id="IPR006860">
    <property type="entry name" value="FecR"/>
</dbReference>
<dbReference type="RefSeq" id="WP_167271835.1">
    <property type="nucleotide sequence ID" value="NZ_JAASQJ010000003.1"/>
</dbReference>
<feature type="transmembrane region" description="Helical" evidence="1">
    <location>
        <begin position="92"/>
        <end position="116"/>
    </location>
</feature>
<dbReference type="InterPro" id="IPR012373">
    <property type="entry name" value="Ferrdict_sens_TM"/>
</dbReference>
<dbReference type="PANTHER" id="PTHR30273">
    <property type="entry name" value="PERIPLASMIC SIGNAL SENSOR AND SIGMA FACTOR ACTIVATOR FECR-RELATED"/>
    <property type="match status" value="1"/>
</dbReference>
<sequence>MTNYRTHSVEELATDDMFRRWVMDPTPEISNFWKQWNKENPDRSGTVGQARELVLAVKDIYADELCEEKLQFEIDEITRLAEKHKQSTQPKVFYWSALWKSAAVVLMVSGLALLYFTSRSPEKPSELAVQTTDQPLSMQVRINNSKKEMTVLLSDNSVATLSSGSRITYPKTFDSRERRVYLTGEAFFDVTKNSKQPFLVYTNETVTKVLGTSFRVKAFDGDNTVLVVVKTGRVSVYPKKEYETALDPAGLTAGVVLNPNQQAVFLRNENRLEKGVVSQPELLSESVVQKDQIFDDKPVTEVFQDLEKVYGIVIVFNSEILANCAINAQFNDENLRQRMNAICQAIGASYDMVDGQIVINSKGCI</sequence>
<proteinExistence type="predicted"/>
<keyword evidence="1" id="KW-1133">Transmembrane helix</keyword>
<dbReference type="PIRSF" id="PIRSF018266">
    <property type="entry name" value="FecR"/>
    <property type="match status" value="1"/>
</dbReference>
<dbReference type="Pfam" id="PF04773">
    <property type="entry name" value="FecR"/>
    <property type="match status" value="1"/>
</dbReference>
<dbReference type="Pfam" id="PF16344">
    <property type="entry name" value="FecR_C"/>
    <property type="match status" value="1"/>
</dbReference>